<evidence type="ECO:0000256" key="2">
    <source>
        <dbReference type="ARBA" id="ARBA00022475"/>
    </source>
</evidence>
<dbReference type="Gene3D" id="1.20.81.30">
    <property type="entry name" value="Type II secretion system (T2SS), domain F"/>
    <property type="match status" value="1"/>
</dbReference>
<dbReference type="PANTHER" id="PTHR35007">
    <property type="entry name" value="INTEGRAL MEMBRANE PROTEIN-RELATED"/>
    <property type="match status" value="1"/>
</dbReference>
<organism evidence="8 9">
    <name type="scientific">Streptomyces roseirectus</name>
    <dbReference type="NCBI Taxonomy" id="2768066"/>
    <lineage>
        <taxon>Bacteria</taxon>
        <taxon>Bacillati</taxon>
        <taxon>Actinomycetota</taxon>
        <taxon>Actinomycetes</taxon>
        <taxon>Kitasatosporales</taxon>
        <taxon>Streptomycetaceae</taxon>
        <taxon>Streptomyces</taxon>
    </lineage>
</organism>
<feature type="transmembrane region" description="Helical" evidence="6">
    <location>
        <begin position="46"/>
        <end position="74"/>
    </location>
</feature>
<proteinExistence type="predicted"/>
<evidence type="ECO:0000256" key="4">
    <source>
        <dbReference type="ARBA" id="ARBA00022989"/>
    </source>
</evidence>
<evidence type="ECO:0000313" key="8">
    <source>
        <dbReference type="EMBL" id="QNP74977.1"/>
    </source>
</evidence>
<dbReference type="Pfam" id="PF00482">
    <property type="entry name" value="T2SSF"/>
    <property type="match status" value="1"/>
</dbReference>
<dbReference type="Proteomes" id="UP000516052">
    <property type="component" value="Chromosome"/>
</dbReference>
<feature type="transmembrane region" description="Helical" evidence="6">
    <location>
        <begin position="239"/>
        <end position="259"/>
    </location>
</feature>
<keyword evidence="2" id="KW-1003">Cell membrane</keyword>
<reference evidence="8 9" key="1">
    <citation type="submission" date="2020-08" db="EMBL/GenBank/DDBJ databases">
        <title>A novel species.</title>
        <authorList>
            <person name="Gao J."/>
        </authorList>
    </citation>
    <scope>NUCLEOTIDE SEQUENCE [LARGE SCALE GENOMIC DNA]</scope>
    <source>
        <strain evidence="8 9">CRXT-G-22</strain>
    </source>
</reference>
<dbReference type="KEGG" id="sroi:IAG44_39900"/>
<sequence>MTATAPVMGLLGLGVGCGLLLLIRAWRLPAKPARRRAPRRHAGRWLAAAVGAGLLAWAVTGWVAGGLLVGMAVWNLPHLLGTGAGERGRTVRIEAVAGWTEMLRDTLAAAAGLEQTITATASAAPEAIRPQVTELAARLERGEHLVDALHRLADELEDPTADLVIAALVLSAQHQARQLAPLLGELAATARAQVEMRRRVEAGRARVRTTQRTVVGTTFTFITGLVLFNPAFLTPYDTAAGQVVLLMIGALFTLAFVWLRRMARIEEPERFFTTTKPSTAAGEGVVG</sequence>
<dbReference type="AlphaFoldDB" id="A0A7H0IQB1"/>
<accession>A0A7H0IQB1</accession>
<gene>
    <name evidence="8" type="ORF">IAG44_39900</name>
</gene>
<feature type="domain" description="Type II secretion system protein GspF" evidence="7">
    <location>
        <begin position="100"/>
        <end position="215"/>
    </location>
</feature>
<feature type="transmembrane region" description="Helical" evidence="6">
    <location>
        <begin position="214"/>
        <end position="233"/>
    </location>
</feature>
<evidence type="ECO:0000256" key="1">
    <source>
        <dbReference type="ARBA" id="ARBA00004651"/>
    </source>
</evidence>
<dbReference type="InterPro" id="IPR042094">
    <property type="entry name" value="T2SS_GspF_sf"/>
</dbReference>
<comment type="subcellular location">
    <subcellularLocation>
        <location evidence="1">Cell membrane</location>
        <topology evidence="1">Multi-pass membrane protein</topology>
    </subcellularLocation>
</comment>
<keyword evidence="4 6" id="KW-1133">Transmembrane helix</keyword>
<protein>
    <submittedName>
        <fullName evidence="8">Type II secretion system F family protein</fullName>
    </submittedName>
</protein>
<keyword evidence="5 6" id="KW-0472">Membrane</keyword>
<evidence type="ECO:0000256" key="5">
    <source>
        <dbReference type="ARBA" id="ARBA00023136"/>
    </source>
</evidence>
<name>A0A7H0IQB1_9ACTN</name>
<evidence type="ECO:0000256" key="3">
    <source>
        <dbReference type="ARBA" id="ARBA00022692"/>
    </source>
</evidence>
<dbReference type="RefSeq" id="WP_187751900.1">
    <property type="nucleotide sequence ID" value="NZ_CP060828.1"/>
</dbReference>
<dbReference type="EMBL" id="CP060828">
    <property type="protein sequence ID" value="QNP74977.1"/>
    <property type="molecule type" value="Genomic_DNA"/>
</dbReference>
<keyword evidence="3 6" id="KW-0812">Transmembrane</keyword>
<evidence type="ECO:0000313" key="9">
    <source>
        <dbReference type="Proteomes" id="UP000516052"/>
    </source>
</evidence>
<dbReference type="InterPro" id="IPR018076">
    <property type="entry name" value="T2SS_GspF_dom"/>
</dbReference>
<feature type="transmembrane region" description="Helical" evidence="6">
    <location>
        <begin position="6"/>
        <end position="26"/>
    </location>
</feature>
<keyword evidence="9" id="KW-1185">Reference proteome</keyword>
<dbReference type="PANTHER" id="PTHR35007:SF3">
    <property type="entry name" value="POSSIBLE CONSERVED ALANINE RICH MEMBRANE PROTEIN"/>
    <property type="match status" value="1"/>
</dbReference>
<evidence type="ECO:0000259" key="7">
    <source>
        <dbReference type="Pfam" id="PF00482"/>
    </source>
</evidence>
<evidence type="ECO:0000256" key="6">
    <source>
        <dbReference type="SAM" id="Phobius"/>
    </source>
</evidence>
<dbReference type="GO" id="GO:0005886">
    <property type="term" value="C:plasma membrane"/>
    <property type="evidence" value="ECO:0007669"/>
    <property type="project" value="UniProtKB-SubCell"/>
</dbReference>